<evidence type="ECO:0000313" key="1">
    <source>
        <dbReference type="EMBL" id="CCH72275.1"/>
    </source>
</evidence>
<dbReference type="SUPFAM" id="SSF53474">
    <property type="entry name" value="alpha/beta-Hydrolases"/>
    <property type="match status" value="1"/>
</dbReference>
<dbReference type="InterPro" id="IPR029058">
    <property type="entry name" value="AB_hydrolase_fold"/>
</dbReference>
<keyword evidence="2" id="KW-1185">Reference proteome</keyword>
<gene>
    <name evidence="1" type="ORF">BN11_1500003</name>
</gene>
<dbReference type="EMBL" id="CAJA01000058">
    <property type="protein sequence ID" value="CCH72275.1"/>
    <property type="molecule type" value="Genomic_DNA"/>
</dbReference>
<proteinExistence type="predicted"/>
<protein>
    <recommendedName>
        <fullName evidence="3">AB hydrolase-1 domain-containing protein</fullName>
    </recommendedName>
</protein>
<evidence type="ECO:0008006" key="3">
    <source>
        <dbReference type="Google" id="ProtNLM"/>
    </source>
</evidence>
<name>W6JUT3_9MICO</name>
<organism evidence="1 2">
    <name type="scientific">Nostocoides australiense Ben110</name>
    <dbReference type="NCBI Taxonomy" id="1193182"/>
    <lineage>
        <taxon>Bacteria</taxon>
        <taxon>Bacillati</taxon>
        <taxon>Actinomycetota</taxon>
        <taxon>Actinomycetes</taxon>
        <taxon>Micrococcales</taxon>
        <taxon>Intrasporangiaceae</taxon>
        <taxon>Nostocoides</taxon>
    </lineage>
</organism>
<dbReference type="Proteomes" id="UP000035763">
    <property type="component" value="Unassembled WGS sequence"/>
</dbReference>
<accession>W6JUT3</accession>
<reference evidence="1 2" key="1">
    <citation type="journal article" date="2013" name="ISME J.">
        <title>A metabolic model for members of the genus Tetrasphaera involved in enhanced biological phosphorus removal.</title>
        <authorList>
            <person name="Kristiansen R."/>
            <person name="Nguyen H.T.T."/>
            <person name="Saunders A.M."/>
            <person name="Nielsen J.L."/>
            <person name="Wimmer R."/>
            <person name="Le V.Q."/>
            <person name="McIlroy S.J."/>
            <person name="Petrovski S."/>
            <person name="Seviour R.J."/>
            <person name="Calteau A."/>
            <person name="Nielsen K.L."/>
            <person name="Nielsen P.H."/>
        </authorList>
    </citation>
    <scope>NUCLEOTIDE SEQUENCE [LARGE SCALE GENOMIC DNA]</scope>
    <source>
        <strain evidence="1 2">Ben110</strain>
    </source>
</reference>
<dbReference type="AlphaFoldDB" id="W6JUT3"/>
<dbReference type="Gene3D" id="3.40.50.1820">
    <property type="entry name" value="alpha/beta hydrolase"/>
    <property type="match status" value="1"/>
</dbReference>
<dbReference type="STRING" id="1193182.BN11_1500003"/>
<comment type="caution">
    <text evidence="1">The sequence shown here is derived from an EMBL/GenBank/DDBJ whole genome shotgun (WGS) entry which is preliminary data.</text>
</comment>
<evidence type="ECO:0000313" key="2">
    <source>
        <dbReference type="Proteomes" id="UP000035763"/>
    </source>
</evidence>
<sequence length="217" mass="23083">MSLGVRWFGTRDGSAPVLVLLHGGTGRRPSTSAMADLRFLRMTPFALEVRRRSHRSITVAQIHNPAGGWPRGQGRAALDDFLSGLDLPRAQIVLAGHSSGGHVALAAGADCGGIIALAPWLSGSEPVEHLRGSRVTILHGDRDRVTDPARSAAYVRRLVAAGVSARFQQMAGAGHAMVQRPGQWHRAVADEAIAILLPHMANPNGPTDFPFERPLGP</sequence>